<protein>
    <submittedName>
        <fullName evidence="2">RNA-directed DNA polymerase, eukaryota, reverse transcriptase zinc-binding domain protein</fullName>
    </submittedName>
</protein>
<keyword evidence="3" id="KW-1185">Reference proteome</keyword>
<reference evidence="2" key="2">
    <citation type="submission" date="2022-01" db="EMBL/GenBank/DDBJ databases">
        <authorList>
            <person name="Yamashiro T."/>
            <person name="Shiraishi A."/>
            <person name="Satake H."/>
            <person name="Nakayama K."/>
        </authorList>
    </citation>
    <scope>NUCLEOTIDE SEQUENCE</scope>
</reference>
<organism evidence="2 3">
    <name type="scientific">Tanacetum coccineum</name>
    <dbReference type="NCBI Taxonomy" id="301880"/>
    <lineage>
        <taxon>Eukaryota</taxon>
        <taxon>Viridiplantae</taxon>
        <taxon>Streptophyta</taxon>
        <taxon>Embryophyta</taxon>
        <taxon>Tracheophyta</taxon>
        <taxon>Spermatophyta</taxon>
        <taxon>Magnoliopsida</taxon>
        <taxon>eudicotyledons</taxon>
        <taxon>Gunneridae</taxon>
        <taxon>Pentapetalae</taxon>
        <taxon>asterids</taxon>
        <taxon>campanulids</taxon>
        <taxon>Asterales</taxon>
        <taxon>Asteraceae</taxon>
        <taxon>Asteroideae</taxon>
        <taxon>Anthemideae</taxon>
        <taxon>Anthemidinae</taxon>
        <taxon>Tanacetum</taxon>
    </lineage>
</organism>
<dbReference type="InterPro" id="IPR043502">
    <property type="entry name" value="DNA/RNA_pol_sf"/>
</dbReference>
<keyword evidence="2" id="KW-0548">Nucleotidyltransferase</keyword>
<evidence type="ECO:0000259" key="1">
    <source>
        <dbReference type="PROSITE" id="PS50878"/>
    </source>
</evidence>
<comment type="caution">
    <text evidence="2">The sequence shown here is derived from an EMBL/GenBank/DDBJ whole genome shotgun (WGS) entry which is preliminary data.</text>
</comment>
<accession>A0ABQ5G5D7</accession>
<dbReference type="SUPFAM" id="SSF56672">
    <property type="entry name" value="DNA/RNA polymerases"/>
    <property type="match status" value="1"/>
</dbReference>
<keyword evidence="2" id="KW-0695">RNA-directed DNA polymerase</keyword>
<reference evidence="2" key="1">
    <citation type="journal article" date="2022" name="Int. J. Mol. Sci.">
        <title>Draft Genome of Tanacetum Coccineum: Genomic Comparison of Closely Related Tanacetum-Family Plants.</title>
        <authorList>
            <person name="Yamashiro T."/>
            <person name="Shiraishi A."/>
            <person name="Nakayama K."/>
            <person name="Satake H."/>
        </authorList>
    </citation>
    <scope>NUCLEOTIDE SEQUENCE</scope>
</reference>
<dbReference type="Proteomes" id="UP001151760">
    <property type="component" value="Unassembled WGS sequence"/>
</dbReference>
<evidence type="ECO:0000313" key="2">
    <source>
        <dbReference type="EMBL" id="GJT70843.1"/>
    </source>
</evidence>
<dbReference type="EMBL" id="BQNB010018115">
    <property type="protein sequence ID" value="GJT70843.1"/>
    <property type="molecule type" value="Genomic_DNA"/>
</dbReference>
<evidence type="ECO:0000313" key="3">
    <source>
        <dbReference type="Proteomes" id="UP001151760"/>
    </source>
</evidence>
<sequence>MSARGMSGGIILEKGAPDHRPILLKEYVVDFGPTPFRFFHSWLEMDGFHKLVVDMWSNDDIVEANGLISFKKKLQHLKGAIREWIATKRLDSSKLKNEHISCLSLIDVKIDHDNANDLDFLNRRKSTRILGDLDRNAASDFAQKARIKWASEGDENSSFFHATLKKCRRHLAIKGSFPKGCNSSFIALIPKVPNATRNILDGPLILNEVIEWYRKHKKKLMIFKVDFEKAFDSLRWDFLDLVMAKLGFGTRWRNWIKGWLRHTRSSMLVNGSPTVEFEISRGIRQGDLLSPFLFILAIEGLHTLICKALDSGIFTGAYIVNDKLRISHLIYADDVIFFGEWSRTNAHNLLCILRCFFLVSGLKINVHKSNILGICVSNEETSGMANVIGCRAPKLPLKYLDVPVGCNMSRCAN</sequence>
<gene>
    <name evidence="2" type="ORF">Tco_1030129</name>
</gene>
<dbReference type="PANTHER" id="PTHR31635:SF196">
    <property type="entry name" value="REVERSE TRANSCRIPTASE DOMAIN-CONTAINING PROTEIN-RELATED"/>
    <property type="match status" value="1"/>
</dbReference>
<proteinExistence type="predicted"/>
<dbReference type="InterPro" id="IPR000477">
    <property type="entry name" value="RT_dom"/>
</dbReference>
<dbReference type="PROSITE" id="PS50878">
    <property type="entry name" value="RT_POL"/>
    <property type="match status" value="1"/>
</dbReference>
<keyword evidence="2" id="KW-0808">Transferase</keyword>
<dbReference type="PANTHER" id="PTHR31635">
    <property type="entry name" value="REVERSE TRANSCRIPTASE DOMAIN-CONTAINING PROTEIN-RELATED"/>
    <property type="match status" value="1"/>
</dbReference>
<feature type="domain" description="Reverse transcriptase" evidence="1">
    <location>
        <begin position="1"/>
        <end position="404"/>
    </location>
</feature>
<dbReference type="GO" id="GO:0003964">
    <property type="term" value="F:RNA-directed DNA polymerase activity"/>
    <property type="evidence" value="ECO:0007669"/>
    <property type="project" value="UniProtKB-KW"/>
</dbReference>
<name>A0ABQ5G5D7_9ASTR</name>
<dbReference type="Pfam" id="PF00078">
    <property type="entry name" value="RVT_1"/>
    <property type="match status" value="1"/>
</dbReference>